<dbReference type="Pfam" id="PF17768">
    <property type="entry name" value="RecJ_OB"/>
    <property type="match status" value="1"/>
</dbReference>
<dbReference type="RefSeq" id="WP_279241772.1">
    <property type="nucleotide sequence ID" value="NZ_CP036501.1"/>
</dbReference>
<proteinExistence type="inferred from homology"/>
<dbReference type="Gene3D" id="3.90.1640.30">
    <property type="match status" value="1"/>
</dbReference>
<dbReference type="GO" id="GO:0004527">
    <property type="term" value="F:exonuclease activity"/>
    <property type="evidence" value="ECO:0007669"/>
    <property type="project" value="UniProtKB-KW"/>
</dbReference>
<sequence length="577" mass="62161">MTTAIKHREGLVSPELAAANIPDAIKKIYAHRGVQRLDEISLPLNQLLSPAALLGAQEAAEMLADAIEFQASVVIVGDFDADGATSCALAVSLLKQMGLEEVYYLVPNRFEYGYGLTPEIVGIAAQYQPDVLVTVDNGIASIDGVSAARQLGMSVIITDHHLPGEVLPEADIIVNPNQPGCRFPSKALAGVGVMFYVLTALRAELRSRGWFESMNIEIPNLADSLDLVALGTVADVVPLDKNNRTLVAAGIARMRAGRARPGIEALFEVAGRDIRSVTSTDLGFVAGPRINAAGRLDDMSVGIECLLAESTVAARSFAAQLNDYNKERRNIEGTMQAEALALVESGEFAVRDQDFAVTLYRDDWHQGVVGILASRIKERFHRPTIIFAEAGDEELKGSGRSIPGVHLRDVLDRVATQNPGLVTKFGGHAMAAGLSLAKVKLAEFREAFNQAVADELHGVTPNQEYLTDGSLSHAELSPSLAEALASGGPWGQGFEPPSFDGTFAIDDMRVVGEKHLKFRLATDAGVIDAIAFNADVDTWLQERPAAMTCVYKPSINDFRGERRLQLQLDVIWPLITT</sequence>
<keyword evidence="3" id="KW-0540">Nuclease</keyword>
<dbReference type="Pfam" id="PF02272">
    <property type="entry name" value="DHHA1"/>
    <property type="match status" value="1"/>
</dbReference>
<reference evidence="7 8" key="1">
    <citation type="submission" date="2019-02" db="EMBL/GenBank/DDBJ databases">
        <title>Halieaceae_genomes.</title>
        <authorList>
            <person name="Li S.-H."/>
        </authorList>
    </citation>
    <scope>NUCLEOTIDE SEQUENCE [LARGE SCALE GENOMIC DNA]</scope>
    <source>
        <strain evidence="7 8">JH123</strain>
    </source>
</reference>
<evidence type="ECO:0000256" key="3">
    <source>
        <dbReference type="ARBA" id="ARBA00022722"/>
    </source>
</evidence>
<evidence type="ECO:0000256" key="4">
    <source>
        <dbReference type="ARBA" id="ARBA00022801"/>
    </source>
</evidence>
<dbReference type="PANTHER" id="PTHR30255:SF2">
    <property type="entry name" value="SINGLE-STRANDED-DNA-SPECIFIC EXONUCLEASE RECJ"/>
    <property type="match status" value="1"/>
</dbReference>
<evidence type="ECO:0000259" key="6">
    <source>
        <dbReference type="PROSITE" id="PS50206"/>
    </source>
</evidence>
<evidence type="ECO:0000256" key="1">
    <source>
        <dbReference type="ARBA" id="ARBA00005915"/>
    </source>
</evidence>
<dbReference type="Proteomes" id="UP001317963">
    <property type="component" value="Chromosome"/>
</dbReference>
<dbReference type="InterPro" id="IPR001763">
    <property type="entry name" value="Rhodanese-like_dom"/>
</dbReference>
<keyword evidence="5 7" id="KW-0269">Exonuclease</keyword>
<name>A0ABY6QAP6_9GAMM</name>
<dbReference type="Gene3D" id="3.10.310.30">
    <property type="match status" value="1"/>
</dbReference>
<dbReference type="InterPro" id="IPR041122">
    <property type="entry name" value="RecJ_OB"/>
</dbReference>
<dbReference type="NCBIfam" id="TIGR00644">
    <property type="entry name" value="recJ"/>
    <property type="match status" value="1"/>
</dbReference>
<dbReference type="InterPro" id="IPR003156">
    <property type="entry name" value="DHHA1_dom"/>
</dbReference>
<organism evidence="7 8">
    <name type="scientific">Candidatus Paraluminiphilus aquimaris</name>
    <dbReference type="NCBI Taxonomy" id="2518994"/>
    <lineage>
        <taxon>Bacteria</taxon>
        <taxon>Pseudomonadati</taxon>
        <taxon>Pseudomonadota</taxon>
        <taxon>Gammaproteobacteria</taxon>
        <taxon>Cellvibrionales</taxon>
        <taxon>Halieaceae</taxon>
        <taxon>Candidatus Paraluminiphilus</taxon>
    </lineage>
</organism>
<comment type="similarity">
    <text evidence="1">Belongs to the RecJ family.</text>
</comment>
<dbReference type="Pfam" id="PF01368">
    <property type="entry name" value="DHH"/>
    <property type="match status" value="1"/>
</dbReference>
<evidence type="ECO:0000313" key="7">
    <source>
        <dbReference type="EMBL" id="UZP75288.1"/>
    </source>
</evidence>
<dbReference type="InterPro" id="IPR001667">
    <property type="entry name" value="DDH_dom"/>
</dbReference>
<accession>A0ABY6QAP6</accession>
<keyword evidence="8" id="KW-1185">Reference proteome</keyword>
<keyword evidence="4" id="KW-0378">Hydrolase</keyword>
<gene>
    <name evidence="7" type="primary">recJ</name>
    <name evidence="7" type="ORF">E0F26_11325</name>
</gene>
<dbReference type="InterPro" id="IPR038763">
    <property type="entry name" value="DHH_sf"/>
</dbReference>
<dbReference type="PROSITE" id="PS50206">
    <property type="entry name" value="RHODANESE_3"/>
    <property type="match status" value="1"/>
</dbReference>
<protein>
    <recommendedName>
        <fullName evidence="2">Single-stranded-DNA-specific exonuclease RecJ</fullName>
    </recommendedName>
</protein>
<dbReference type="InterPro" id="IPR051673">
    <property type="entry name" value="SSDNA_exonuclease_RecJ"/>
</dbReference>
<dbReference type="PANTHER" id="PTHR30255">
    <property type="entry name" value="SINGLE-STRANDED-DNA-SPECIFIC EXONUCLEASE RECJ"/>
    <property type="match status" value="1"/>
</dbReference>
<evidence type="ECO:0000313" key="8">
    <source>
        <dbReference type="Proteomes" id="UP001317963"/>
    </source>
</evidence>
<feature type="domain" description="Rhodanese" evidence="6">
    <location>
        <begin position="40"/>
        <end position="118"/>
    </location>
</feature>
<dbReference type="InterPro" id="IPR004610">
    <property type="entry name" value="RecJ"/>
</dbReference>
<dbReference type="EMBL" id="CP036501">
    <property type="protein sequence ID" value="UZP75288.1"/>
    <property type="molecule type" value="Genomic_DNA"/>
</dbReference>
<evidence type="ECO:0000256" key="5">
    <source>
        <dbReference type="ARBA" id="ARBA00022839"/>
    </source>
</evidence>
<evidence type="ECO:0000256" key="2">
    <source>
        <dbReference type="ARBA" id="ARBA00019841"/>
    </source>
</evidence>
<dbReference type="SUPFAM" id="SSF64182">
    <property type="entry name" value="DHH phosphoesterases"/>
    <property type="match status" value="1"/>
</dbReference>